<reference evidence="2" key="1">
    <citation type="submission" date="2018-04" db="EMBL/GenBank/DDBJ databases">
        <title>Whole genome sequencing of Hypsizygus marmoreus.</title>
        <authorList>
            <person name="Choi I.-G."/>
            <person name="Min B."/>
            <person name="Kim J.-G."/>
            <person name="Kim S."/>
            <person name="Oh Y.-L."/>
            <person name="Kong W.-S."/>
            <person name="Park H."/>
            <person name="Jeong J."/>
            <person name="Song E.-S."/>
        </authorList>
    </citation>
    <scope>NUCLEOTIDE SEQUENCE [LARGE SCALE GENOMIC DNA]</scope>
    <source>
        <strain evidence="2">51987-8</strain>
    </source>
</reference>
<sequence length="118" mass="13842">MDGRTKEDVVRKYCFDVSRRGRCREEQRRQASDGGIEEEEEHSAPNFMHGRRRLAWTVSSTNTRREWGERTERCACVPSFVPMYILVSDHRAGDCLGWTGQTMVRRRPDEWTRLSGGY</sequence>
<evidence type="ECO:0000313" key="2">
    <source>
        <dbReference type="EMBL" id="RDB24563.1"/>
    </source>
</evidence>
<evidence type="ECO:0000256" key="1">
    <source>
        <dbReference type="SAM" id="MobiDB-lite"/>
    </source>
</evidence>
<dbReference type="AlphaFoldDB" id="A0A369JY42"/>
<gene>
    <name evidence="2" type="ORF">Hypma_008341</name>
</gene>
<dbReference type="Proteomes" id="UP000076154">
    <property type="component" value="Unassembled WGS sequence"/>
</dbReference>
<accession>A0A369JY42</accession>
<comment type="caution">
    <text evidence="2">The sequence shown here is derived from an EMBL/GenBank/DDBJ whole genome shotgun (WGS) entry which is preliminary data.</text>
</comment>
<organism evidence="2 3">
    <name type="scientific">Hypsizygus marmoreus</name>
    <name type="common">White beech mushroom</name>
    <name type="synonym">Agaricus marmoreus</name>
    <dbReference type="NCBI Taxonomy" id="39966"/>
    <lineage>
        <taxon>Eukaryota</taxon>
        <taxon>Fungi</taxon>
        <taxon>Dikarya</taxon>
        <taxon>Basidiomycota</taxon>
        <taxon>Agaricomycotina</taxon>
        <taxon>Agaricomycetes</taxon>
        <taxon>Agaricomycetidae</taxon>
        <taxon>Agaricales</taxon>
        <taxon>Tricholomatineae</taxon>
        <taxon>Lyophyllaceae</taxon>
        <taxon>Hypsizygus</taxon>
    </lineage>
</organism>
<dbReference type="InParanoid" id="A0A369JY42"/>
<protein>
    <submittedName>
        <fullName evidence="2">Uncharacterized protein</fullName>
    </submittedName>
</protein>
<name>A0A369JY42_HYPMA</name>
<evidence type="ECO:0000313" key="3">
    <source>
        <dbReference type="Proteomes" id="UP000076154"/>
    </source>
</evidence>
<proteinExistence type="predicted"/>
<feature type="region of interest" description="Disordered" evidence="1">
    <location>
        <begin position="25"/>
        <end position="46"/>
    </location>
</feature>
<keyword evidence="3" id="KW-1185">Reference proteome</keyword>
<dbReference type="EMBL" id="LUEZ02000043">
    <property type="protein sequence ID" value="RDB24563.1"/>
    <property type="molecule type" value="Genomic_DNA"/>
</dbReference>